<sequence>MSIHKEELKLDKGRDSREINFVRKVLLTSIVVSLGSFNQGYNVGAPNNPEKVIRSCDSPTFSNSFPSCLPMSDLLWGFAIGVFCIGGLIGGIVAGPLADRYGRKRVIFWNNISFLLGGMLMSLSINTEMFACGRFLVGFGSGVSSVVVPLYITEISTKQNRGAMGSLVQMQIAVGIVISQGISLALSYIPGWRILMGLTILPAIIQMFLIPFCPETPRYLLSKQQYEEAKQALSECRPGCCVDDEFEEMLDAIKGSHSSTRISLTSHVRNVWKQPKLRKMLFIGLVIHASQTLSCINGVTLYSTSIMTETTGMRTAQLITVGIAVFNFFINCAACTVIDKMGRRPLLLTSNLLMVVFAITLVIGDKLTVNILEIISVILFSASFNIGLASIPFIIIPELVPTWAAGVVVSMVTTMNWIGNFLVIFLFPTILSALQSNTFILVAGLNFLFLIHHFYFVPETKGTSIDDISLASDHKTNVPTNSTSLSCNKTV</sequence>
<feature type="transmembrane region" description="Helical" evidence="8">
    <location>
        <begin position="280"/>
        <end position="303"/>
    </location>
</feature>
<feature type="transmembrane region" description="Helical" evidence="8">
    <location>
        <begin position="164"/>
        <end position="188"/>
    </location>
</feature>
<evidence type="ECO:0000256" key="3">
    <source>
        <dbReference type="ARBA" id="ARBA00022448"/>
    </source>
</evidence>
<evidence type="ECO:0000256" key="6">
    <source>
        <dbReference type="ARBA" id="ARBA00023136"/>
    </source>
</evidence>
<dbReference type="InterPro" id="IPR045263">
    <property type="entry name" value="GLUT"/>
</dbReference>
<dbReference type="Proteomes" id="UP001479436">
    <property type="component" value="Unassembled WGS sequence"/>
</dbReference>
<comment type="subcellular location">
    <subcellularLocation>
        <location evidence="1">Membrane</location>
        <topology evidence="1">Multi-pass membrane protein</topology>
    </subcellularLocation>
</comment>
<reference evidence="10 11" key="1">
    <citation type="submission" date="2023-04" db="EMBL/GenBank/DDBJ databases">
        <title>Genome of Basidiobolus ranarum AG-B5.</title>
        <authorList>
            <person name="Stajich J.E."/>
            <person name="Carter-House D."/>
            <person name="Gryganskyi A."/>
        </authorList>
    </citation>
    <scope>NUCLEOTIDE SEQUENCE [LARGE SCALE GENOMIC DNA]</scope>
    <source>
        <strain evidence="10 11">AG-B5</strain>
    </source>
</reference>
<feature type="transmembrane region" description="Helical" evidence="8">
    <location>
        <begin position="74"/>
        <end position="94"/>
    </location>
</feature>
<keyword evidence="5 8" id="KW-1133">Transmembrane helix</keyword>
<feature type="transmembrane region" description="Helical" evidence="8">
    <location>
        <begin position="375"/>
        <end position="396"/>
    </location>
</feature>
<evidence type="ECO:0000256" key="5">
    <source>
        <dbReference type="ARBA" id="ARBA00022989"/>
    </source>
</evidence>
<feature type="transmembrane region" description="Helical" evidence="8">
    <location>
        <begin position="315"/>
        <end position="338"/>
    </location>
</feature>
<evidence type="ECO:0000259" key="9">
    <source>
        <dbReference type="PROSITE" id="PS50850"/>
    </source>
</evidence>
<dbReference type="PANTHER" id="PTHR23503">
    <property type="entry name" value="SOLUTE CARRIER FAMILY 2"/>
    <property type="match status" value="1"/>
</dbReference>
<comment type="caution">
    <text evidence="10">The sequence shown here is derived from an EMBL/GenBank/DDBJ whole genome shotgun (WGS) entry which is preliminary data.</text>
</comment>
<evidence type="ECO:0000256" key="8">
    <source>
        <dbReference type="SAM" id="Phobius"/>
    </source>
</evidence>
<protein>
    <submittedName>
        <fullName evidence="10">Bifunctional purine biosynthesis protein PurH</fullName>
    </submittedName>
</protein>
<name>A0ABR2W0Y8_9FUNG</name>
<dbReference type="SUPFAM" id="SSF103473">
    <property type="entry name" value="MFS general substrate transporter"/>
    <property type="match status" value="1"/>
</dbReference>
<comment type="similarity">
    <text evidence="2 7">Belongs to the major facilitator superfamily. Sugar transporter (TC 2.A.1.1) family.</text>
</comment>
<keyword evidence="11" id="KW-1185">Reference proteome</keyword>
<dbReference type="EMBL" id="JASJQH010007208">
    <property type="protein sequence ID" value="KAK9712604.1"/>
    <property type="molecule type" value="Genomic_DNA"/>
</dbReference>
<feature type="transmembrane region" description="Helical" evidence="8">
    <location>
        <begin position="439"/>
        <end position="457"/>
    </location>
</feature>
<feature type="transmembrane region" description="Helical" evidence="8">
    <location>
        <begin position="403"/>
        <end position="427"/>
    </location>
</feature>
<dbReference type="PANTHER" id="PTHR23503:SF8">
    <property type="entry name" value="FACILITATED GLUCOSE TRANSPORTER PROTEIN 1"/>
    <property type="match status" value="1"/>
</dbReference>
<dbReference type="InterPro" id="IPR005828">
    <property type="entry name" value="MFS_sugar_transport-like"/>
</dbReference>
<dbReference type="PROSITE" id="PS50850">
    <property type="entry name" value="MFS"/>
    <property type="match status" value="1"/>
</dbReference>
<feature type="transmembrane region" description="Helical" evidence="8">
    <location>
        <begin position="21"/>
        <end position="41"/>
    </location>
</feature>
<keyword evidence="6 8" id="KW-0472">Membrane</keyword>
<evidence type="ECO:0000313" key="11">
    <source>
        <dbReference type="Proteomes" id="UP001479436"/>
    </source>
</evidence>
<feature type="transmembrane region" description="Helical" evidence="8">
    <location>
        <begin position="131"/>
        <end position="152"/>
    </location>
</feature>
<dbReference type="InterPro" id="IPR020846">
    <property type="entry name" value="MFS_dom"/>
</dbReference>
<dbReference type="NCBIfam" id="TIGR00879">
    <property type="entry name" value="SP"/>
    <property type="match status" value="1"/>
</dbReference>
<dbReference type="InterPro" id="IPR003663">
    <property type="entry name" value="Sugar/inositol_transpt"/>
</dbReference>
<feature type="transmembrane region" description="Helical" evidence="8">
    <location>
        <begin position="106"/>
        <end position="125"/>
    </location>
</feature>
<keyword evidence="4 8" id="KW-0812">Transmembrane</keyword>
<evidence type="ECO:0000313" key="10">
    <source>
        <dbReference type="EMBL" id="KAK9712604.1"/>
    </source>
</evidence>
<feature type="domain" description="Major facilitator superfamily (MFS) profile" evidence="9">
    <location>
        <begin position="28"/>
        <end position="461"/>
    </location>
</feature>
<gene>
    <name evidence="10" type="primary">HGT20_12</name>
    <name evidence="10" type="ORF">K7432_007047</name>
</gene>
<dbReference type="Pfam" id="PF00083">
    <property type="entry name" value="Sugar_tr"/>
    <property type="match status" value="1"/>
</dbReference>
<dbReference type="PRINTS" id="PR00171">
    <property type="entry name" value="SUGRTRNSPORT"/>
</dbReference>
<dbReference type="InterPro" id="IPR036259">
    <property type="entry name" value="MFS_trans_sf"/>
</dbReference>
<organism evidence="10 11">
    <name type="scientific">Basidiobolus ranarum</name>
    <dbReference type="NCBI Taxonomy" id="34480"/>
    <lineage>
        <taxon>Eukaryota</taxon>
        <taxon>Fungi</taxon>
        <taxon>Fungi incertae sedis</taxon>
        <taxon>Zoopagomycota</taxon>
        <taxon>Entomophthoromycotina</taxon>
        <taxon>Basidiobolomycetes</taxon>
        <taxon>Basidiobolales</taxon>
        <taxon>Basidiobolaceae</taxon>
        <taxon>Basidiobolus</taxon>
    </lineage>
</organism>
<proteinExistence type="inferred from homology"/>
<evidence type="ECO:0000256" key="7">
    <source>
        <dbReference type="RuleBase" id="RU003346"/>
    </source>
</evidence>
<accession>A0ABR2W0Y8</accession>
<evidence type="ECO:0000256" key="1">
    <source>
        <dbReference type="ARBA" id="ARBA00004141"/>
    </source>
</evidence>
<feature type="transmembrane region" description="Helical" evidence="8">
    <location>
        <begin position="194"/>
        <end position="213"/>
    </location>
</feature>
<dbReference type="Gene3D" id="1.20.1250.20">
    <property type="entry name" value="MFS general substrate transporter like domains"/>
    <property type="match status" value="1"/>
</dbReference>
<dbReference type="InterPro" id="IPR005829">
    <property type="entry name" value="Sugar_transporter_CS"/>
</dbReference>
<keyword evidence="3 7" id="KW-0813">Transport</keyword>
<evidence type="ECO:0000256" key="2">
    <source>
        <dbReference type="ARBA" id="ARBA00010992"/>
    </source>
</evidence>
<evidence type="ECO:0000256" key="4">
    <source>
        <dbReference type="ARBA" id="ARBA00022692"/>
    </source>
</evidence>
<dbReference type="PROSITE" id="PS00217">
    <property type="entry name" value="SUGAR_TRANSPORT_2"/>
    <property type="match status" value="1"/>
</dbReference>
<feature type="transmembrane region" description="Helical" evidence="8">
    <location>
        <begin position="345"/>
        <end position="363"/>
    </location>
</feature>